<reference evidence="1" key="1">
    <citation type="submission" date="2023-11" db="EMBL/GenBank/DDBJ databases">
        <authorList>
            <person name="Poullet M."/>
        </authorList>
    </citation>
    <scope>NUCLEOTIDE SEQUENCE</scope>
    <source>
        <strain evidence="1">E1834</strain>
    </source>
</reference>
<protein>
    <submittedName>
        <fullName evidence="1">Uncharacterized protein</fullName>
    </submittedName>
</protein>
<organism evidence="1 2">
    <name type="scientific">Meloidogyne enterolobii</name>
    <name type="common">Root-knot nematode worm</name>
    <name type="synonym">Meloidogyne mayaguensis</name>
    <dbReference type="NCBI Taxonomy" id="390850"/>
    <lineage>
        <taxon>Eukaryota</taxon>
        <taxon>Metazoa</taxon>
        <taxon>Ecdysozoa</taxon>
        <taxon>Nematoda</taxon>
        <taxon>Chromadorea</taxon>
        <taxon>Rhabditida</taxon>
        <taxon>Tylenchina</taxon>
        <taxon>Tylenchomorpha</taxon>
        <taxon>Tylenchoidea</taxon>
        <taxon>Meloidogynidae</taxon>
        <taxon>Meloidogyninae</taxon>
        <taxon>Meloidogyne</taxon>
    </lineage>
</organism>
<name>A0ACB0ZK04_MELEN</name>
<accession>A0ACB0ZK04</accession>
<comment type="caution">
    <text evidence="1">The sequence shown here is derived from an EMBL/GenBank/DDBJ whole genome shotgun (WGS) entry which is preliminary data.</text>
</comment>
<proteinExistence type="predicted"/>
<dbReference type="EMBL" id="CAVMJV010000038">
    <property type="protein sequence ID" value="CAK5079407.1"/>
    <property type="molecule type" value="Genomic_DNA"/>
</dbReference>
<keyword evidence="2" id="KW-1185">Reference proteome</keyword>
<gene>
    <name evidence="1" type="ORF">MENTE1834_LOCUS26518</name>
</gene>
<evidence type="ECO:0000313" key="1">
    <source>
        <dbReference type="EMBL" id="CAK5079407.1"/>
    </source>
</evidence>
<evidence type="ECO:0000313" key="2">
    <source>
        <dbReference type="Proteomes" id="UP001497535"/>
    </source>
</evidence>
<sequence length="129" mass="14885">MAACTFVEELADRDDDSEQKTKEAASQTEQQTIPRTCKDESVQTEHPTMKVACVQTEPMERYTQLVYDNLLLKSQLKNLKEENVIQSKKKKQCKEAASRPRKLLEDLANKQKIRRADEIAKFIKNRSPS</sequence>
<dbReference type="Proteomes" id="UP001497535">
    <property type="component" value="Unassembled WGS sequence"/>
</dbReference>